<reference evidence="2 3" key="2">
    <citation type="journal article" date="2013" name="Plant Cell Physiol.">
        <title>Rice Annotation Project Database (RAP-DB): an integrative and interactive database for rice genomics.</title>
        <authorList>
            <person name="Sakai H."/>
            <person name="Lee S.S."/>
            <person name="Tanaka T."/>
            <person name="Numa H."/>
            <person name="Kim J."/>
            <person name="Kawahara Y."/>
            <person name="Wakimoto H."/>
            <person name="Yang C.C."/>
            <person name="Iwamoto M."/>
            <person name="Abe T."/>
            <person name="Yamada Y."/>
            <person name="Muto A."/>
            <person name="Inokuchi H."/>
            <person name="Ikemura T."/>
            <person name="Matsumoto T."/>
            <person name="Sasaki T."/>
            <person name="Itoh T."/>
        </authorList>
    </citation>
    <scope>NUCLEOTIDE SEQUENCE [LARGE SCALE GENOMIC DNA]</scope>
    <source>
        <strain evidence="3">cv. Nipponbare</strain>
    </source>
</reference>
<evidence type="ECO:0000256" key="1">
    <source>
        <dbReference type="SAM" id="MobiDB-lite"/>
    </source>
</evidence>
<sequence>MVELERGDVGPKVLLQEPVELVDDESLRPVARPPHPQHRPPDHVADAARRSPPDHLRLLLAGVGLRRRRRHLDQRGDGSADEVVPNHVLLVHVPVLGDAPVHAGARPLPRHEEPLAGEHRPHRQRPERDEQEELAEGARVGGVVADDGRDAVHEVGAEEAHPGDAGAPGHDAGELAVADGVARLVLALLLAAVRPGERDGEEGDGDGERHPPALRHLGHQRRHVRALDREVEDEEAAGERAVHLPDHHHHHRHQRRRQQHHPDHCNTCRAN</sequence>
<organism evidence="2 3">
    <name type="scientific">Oryza sativa subsp. japonica</name>
    <name type="common">Rice</name>
    <dbReference type="NCBI Taxonomy" id="39947"/>
    <lineage>
        <taxon>Eukaryota</taxon>
        <taxon>Viridiplantae</taxon>
        <taxon>Streptophyta</taxon>
        <taxon>Embryophyta</taxon>
        <taxon>Tracheophyta</taxon>
        <taxon>Spermatophyta</taxon>
        <taxon>Magnoliopsida</taxon>
        <taxon>Liliopsida</taxon>
        <taxon>Poales</taxon>
        <taxon>Poaceae</taxon>
        <taxon>BOP clade</taxon>
        <taxon>Oryzoideae</taxon>
        <taxon>Oryzeae</taxon>
        <taxon>Oryzinae</taxon>
        <taxon>Oryza</taxon>
        <taxon>Oryza sativa</taxon>
    </lineage>
</organism>
<keyword evidence="3" id="KW-1185">Reference proteome</keyword>
<dbReference type="Proteomes" id="UP000059680">
    <property type="component" value="Chromosome 1"/>
</dbReference>
<evidence type="ECO:0000313" key="3">
    <source>
        <dbReference type="Proteomes" id="UP000059680"/>
    </source>
</evidence>
<dbReference type="EMBL" id="AP014957">
    <property type="protein sequence ID" value="BAS76052.1"/>
    <property type="molecule type" value="Genomic_DNA"/>
</dbReference>
<feature type="region of interest" description="Disordered" evidence="1">
    <location>
        <begin position="102"/>
        <end position="145"/>
    </location>
</feature>
<evidence type="ECO:0000313" key="2">
    <source>
        <dbReference type="EMBL" id="BAS76052.1"/>
    </source>
</evidence>
<feature type="compositionally biased region" description="Basic and acidic residues" evidence="1">
    <location>
        <begin position="39"/>
        <end position="54"/>
    </location>
</feature>
<dbReference type="Gramene" id="Os01t0932525-00">
    <property type="protein sequence ID" value="Os01t0932525-00"/>
    <property type="gene ID" value="Os01g0932525"/>
</dbReference>
<feature type="compositionally biased region" description="Basic and acidic residues" evidence="1">
    <location>
        <begin position="109"/>
        <end position="128"/>
    </location>
</feature>
<feature type="region of interest" description="Disordered" evidence="1">
    <location>
        <begin position="1"/>
        <end position="54"/>
    </location>
</feature>
<feature type="compositionally biased region" description="Basic residues" evidence="1">
    <location>
        <begin position="246"/>
        <end position="259"/>
    </location>
</feature>
<feature type="compositionally biased region" description="Basic residues" evidence="1">
    <location>
        <begin position="212"/>
        <end position="224"/>
    </location>
</feature>
<protein>
    <submittedName>
        <fullName evidence="2">Os01g0932525 protein</fullName>
    </submittedName>
</protein>
<dbReference type="FunCoup" id="A0A0P0VCI3">
    <property type="interactions" value="2"/>
</dbReference>
<gene>
    <name evidence="2" type="ordered locus">Os01g0932525</name>
    <name evidence="2" type="ORF">OSNPB_010932525</name>
</gene>
<feature type="region of interest" description="Disordered" evidence="1">
    <location>
        <begin position="197"/>
        <end position="271"/>
    </location>
</feature>
<accession>A0A0P0VCI3</accession>
<dbReference type="PaxDb" id="39947-A0A0P0VCI3"/>
<dbReference type="AlphaFoldDB" id="A0A0P0VCI3"/>
<reference evidence="2 3" key="3">
    <citation type="journal article" date="2013" name="Rice">
        <title>Improvement of the Oryza sativa Nipponbare reference genome using next generation sequence and optical map data.</title>
        <authorList>
            <person name="Kawahara Y."/>
            <person name="de la Bastide M."/>
            <person name="Hamilton J.P."/>
            <person name="Kanamori H."/>
            <person name="McCombie W.R."/>
            <person name="Ouyang S."/>
            <person name="Schwartz D.C."/>
            <person name="Tanaka T."/>
            <person name="Wu J."/>
            <person name="Zhou S."/>
            <person name="Childs K.L."/>
            <person name="Davidson R.M."/>
            <person name="Lin H."/>
            <person name="Quesada-Ocampo L."/>
            <person name="Vaillancourt B."/>
            <person name="Sakai H."/>
            <person name="Lee S.S."/>
            <person name="Kim J."/>
            <person name="Numa H."/>
            <person name="Itoh T."/>
            <person name="Buell C.R."/>
            <person name="Matsumoto T."/>
        </authorList>
    </citation>
    <scope>NUCLEOTIDE SEQUENCE [LARGE SCALE GENOMIC DNA]</scope>
    <source>
        <strain evidence="3">cv. Nipponbare</strain>
    </source>
</reference>
<feature type="compositionally biased region" description="Basic and acidic residues" evidence="1">
    <location>
        <begin position="260"/>
        <end position="271"/>
    </location>
</feature>
<dbReference type="InParanoid" id="A0A0P0VCI3"/>
<reference evidence="3" key="1">
    <citation type="journal article" date="2005" name="Nature">
        <title>The map-based sequence of the rice genome.</title>
        <authorList>
            <consortium name="International rice genome sequencing project (IRGSP)"/>
            <person name="Matsumoto T."/>
            <person name="Wu J."/>
            <person name="Kanamori H."/>
            <person name="Katayose Y."/>
            <person name="Fujisawa M."/>
            <person name="Namiki N."/>
            <person name="Mizuno H."/>
            <person name="Yamamoto K."/>
            <person name="Antonio B.A."/>
            <person name="Baba T."/>
            <person name="Sakata K."/>
            <person name="Nagamura Y."/>
            <person name="Aoki H."/>
            <person name="Arikawa K."/>
            <person name="Arita K."/>
            <person name="Bito T."/>
            <person name="Chiden Y."/>
            <person name="Fujitsuka N."/>
            <person name="Fukunaka R."/>
            <person name="Hamada M."/>
            <person name="Harada C."/>
            <person name="Hayashi A."/>
            <person name="Hijishita S."/>
            <person name="Honda M."/>
            <person name="Hosokawa S."/>
            <person name="Ichikawa Y."/>
            <person name="Idonuma A."/>
            <person name="Iijima M."/>
            <person name="Ikeda M."/>
            <person name="Ikeno M."/>
            <person name="Ito K."/>
            <person name="Ito S."/>
            <person name="Ito T."/>
            <person name="Ito Y."/>
            <person name="Ito Y."/>
            <person name="Iwabuchi A."/>
            <person name="Kamiya K."/>
            <person name="Karasawa W."/>
            <person name="Kurita K."/>
            <person name="Katagiri S."/>
            <person name="Kikuta A."/>
            <person name="Kobayashi H."/>
            <person name="Kobayashi N."/>
            <person name="Machita K."/>
            <person name="Maehara T."/>
            <person name="Masukawa M."/>
            <person name="Mizubayashi T."/>
            <person name="Mukai Y."/>
            <person name="Nagasaki H."/>
            <person name="Nagata Y."/>
            <person name="Naito S."/>
            <person name="Nakashima M."/>
            <person name="Nakama Y."/>
            <person name="Nakamichi Y."/>
            <person name="Nakamura M."/>
            <person name="Meguro A."/>
            <person name="Negishi M."/>
            <person name="Ohta I."/>
            <person name="Ohta T."/>
            <person name="Okamoto M."/>
            <person name="Ono N."/>
            <person name="Saji S."/>
            <person name="Sakaguchi M."/>
            <person name="Sakai K."/>
            <person name="Shibata M."/>
            <person name="Shimokawa T."/>
            <person name="Song J."/>
            <person name="Takazaki Y."/>
            <person name="Terasawa K."/>
            <person name="Tsugane M."/>
            <person name="Tsuji K."/>
            <person name="Ueda S."/>
            <person name="Waki K."/>
            <person name="Yamagata H."/>
            <person name="Yamamoto M."/>
            <person name="Yamamoto S."/>
            <person name="Yamane H."/>
            <person name="Yoshiki S."/>
            <person name="Yoshihara R."/>
            <person name="Yukawa K."/>
            <person name="Zhong H."/>
            <person name="Yano M."/>
            <person name="Yuan Q."/>
            <person name="Ouyang S."/>
            <person name="Liu J."/>
            <person name="Jones K.M."/>
            <person name="Gansberger K."/>
            <person name="Moffat K."/>
            <person name="Hill J."/>
            <person name="Bera J."/>
            <person name="Fadrosh D."/>
            <person name="Jin S."/>
            <person name="Johri S."/>
            <person name="Kim M."/>
            <person name="Overton L."/>
            <person name="Reardon M."/>
            <person name="Tsitrin T."/>
            <person name="Vuong H."/>
            <person name="Weaver B."/>
            <person name="Ciecko A."/>
            <person name="Tallon L."/>
            <person name="Jackson J."/>
            <person name="Pai G."/>
            <person name="Aken S.V."/>
            <person name="Utterback T."/>
            <person name="Reidmuller S."/>
            <person name="Feldblyum T."/>
            <person name="Hsiao J."/>
            <person name="Zismann V."/>
            <person name="Iobst S."/>
            <person name="de Vazeille A.R."/>
            <person name="Buell C.R."/>
            <person name="Ying K."/>
            <person name="Li Y."/>
            <person name="Lu T."/>
            <person name="Huang Y."/>
            <person name="Zhao Q."/>
            <person name="Feng Q."/>
            <person name="Zhang L."/>
            <person name="Zhu J."/>
            <person name="Weng Q."/>
            <person name="Mu J."/>
            <person name="Lu Y."/>
            <person name="Fan D."/>
            <person name="Liu Y."/>
            <person name="Guan J."/>
            <person name="Zhang Y."/>
            <person name="Yu S."/>
            <person name="Liu X."/>
            <person name="Zhang Y."/>
            <person name="Hong G."/>
            <person name="Han B."/>
            <person name="Choisne N."/>
            <person name="Demange N."/>
            <person name="Orjeda G."/>
            <person name="Samain S."/>
            <person name="Cattolico L."/>
            <person name="Pelletier E."/>
            <person name="Couloux A."/>
            <person name="Segurens B."/>
            <person name="Wincker P."/>
            <person name="D'Hont A."/>
            <person name="Scarpelli C."/>
            <person name="Weissenbach J."/>
            <person name="Salanoubat M."/>
            <person name="Quetier F."/>
            <person name="Yu Y."/>
            <person name="Kim H.R."/>
            <person name="Rambo T."/>
            <person name="Currie J."/>
            <person name="Collura K."/>
            <person name="Luo M."/>
            <person name="Yang T."/>
            <person name="Ammiraju J.S.S."/>
            <person name="Engler F."/>
            <person name="Soderlund C."/>
            <person name="Wing R.A."/>
            <person name="Palmer L.E."/>
            <person name="de la Bastide M."/>
            <person name="Spiegel L."/>
            <person name="Nascimento L."/>
            <person name="Zutavern T."/>
            <person name="O'Shaughnessy A."/>
            <person name="Dike S."/>
            <person name="Dedhia N."/>
            <person name="Preston R."/>
            <person name="Balija V."/>
            <person name="McCombie W.R."/>
            <person name="Chow T."/>
            <person name="Chen H."/>
            <person name="Chung M."/>
            <person name="Chen C."/>
            <person name="Shaw J."/>
            <person name="Wu H."/>
            <person name="Hsiao K."/>
            <person name="Chao Y."/>
            <person name="Chu M."/>
            <person name="Cheng C."/>
            <person name="Hour A."/>
            <person name="Lee P."/>
            <person name="Lin S."/>
            <person name="Lin Y."/>
            <person name="Liou J."/>
            <person name="Liu S."/>
            <person name="Hsing Y."/>
            <person name="Raghuvanshi S."/>
            <person name="Mohanty A."/>
            <person name="Bharti A.K."/>
            <person name="Gaur A."/>
            <person name="Gupta V."/>
            <person name="Kumar D."/>
            <person name="Ravi V."/>
            <person name="Vij S."/>
            <person name="Kapur A."/>
            <person name="Khurana P."/>
            <person name="Khurana P."/>
            <person name="Khurana J.P."/>
            <person name="Tyagi A.K."/>
            <person name="Gaikwad K."/>
            <person name="Singh A."/>
            <person name="Dalal V."/>
            <person name="Srivastava S."/>
            <person name="Dixit A."/>
            <person name="Pal A.K."/>
            <person name="Ghazi I.A."/>
            <person name="Yadav M."/>
            <person name="Pandit A."/>
            <person name="Bhargava A."/>
            <person name="Sureshbabu K."/>
            <person name="Batra K."/>
            <person name="Sharma T.R."/>
            <person name="Mohapatra T."/>
            <person name="Singh N.K."/>
            <person name="Messing J."/>
            <person name="Nelson A.B."/>
            <person name="Fuks G."/>
            <person name="Kavchok S."/>
            <person name="Keizer G."/>
            <person name="Linton E."/>
            <person name="Llaca V."/>
            <person name="Song R."/>
            <person name="Tanyolac B."/>
            <person name="Young S."/>
            <person name="Ho-Il K."/>
            <person name="Hahn J.H."/>
            <person name="Sangsakoo G."/>
            <person name="Vanavichit A."/>
            <person name="de Mattos Luiz.A.T."/>
            <person name="Zimmer P.D."/>
            <person name="Malone G."/>
            <person name="Dellagostin O."/>
            <person name="de Oliveira A.C."/>
            <person name="Bevan M."/>
            <person name="Bancroft I."/>
            <person name="Minx P."/>
            <person name="Cordum H."/>
            <person name="Wilson R."/>
            <person name="Cheng Z."/>
            <person name="Jin W."/>
            <person name="Jiang J."/>
            <person name="Leong S.A."/>
            <person name="Iwama H."/>
            <person name="Gojobori T."/>
            <person name="Itoh T."/>
            <person name="Niimura Y."/>
            <person name="Fujii Y."/>
            <person name="Habara T."/>
            <person name="Sakai H."/>
            <person name="Sato Y."/>
            <person name="Wilson G."/>
            <person name="Kumar K."/>
            <person name="McCouch S."/>
            <person name="Juretic N."/>
            <person name="Hoen D."/>
            <person name="Wright S."/>
            <person name="Bruskiewich R."/>
            <person name="Bureau T."/>
            <person name="Miyao A."/>
            <person name="Hirochika H."/>
            <person name="Nishikawa T."/>
            <person name="Kadowaki K."/>
            <person name="Sugiura M."/>
            <person name="Burr B."/>
            <person name="Sasaki T."/>
        </authorList>
    </citation>
    <scope>NUCLEOTIDE SEQUENCE [LARGE SCALE GENOMIC DNA]</scope>
    <source>
        <strain evidence="3">cv. Nipponbare</strain>
    </source>
</reference>
<name>A0A0P0VCI3_ORYSJ</name>
<proteinExistence type="predicted"/>